<name>A0ACA9SZ74_9GLOM</name>
<accession>A0ACA9SZ74</accession>
<dbReference type="Proteomes" id="UP000789920">
    <property type="component" value="Unassembled WGS sequence"/>
</dbReference>
<organism evidence="1 2">
    <name type="scientific">Racocetra persica</name>
    <dbReference type="NCBI Taxonomy" id="160502"/>
    <lineage>
        <taxon>Eukaryota</taxon>
        <taxon>Fungi</taxon>
        <taxon>Fungi incertae sedis</taxon>
        <taxon>Mucoromycota</taxon>
        <taxon>Glomeromycotina</taxon>
        <taxon>Glomeromycetes</taxon>
        <taxon>Diversisporales</taxon>
        <taxon>Gigasporaceae</taxon>
        <taxon>Racocetra</taxon>
    </lineage>
</organism>
<reference evidence="1" key="1">
    <citation type="submission" date="2021-06" db="EMBL/GenBank/DDBJ databases">
        <authorList>
            <person name="Kallberg Y."/>
            <person name="Tangrot J."/>
            <person name="Rosling A."/>
        </authorList>
    </citation>
    <scope>NUCLEOTIDE SEQUENCE</scope>
    <source>
        <strain evidence="1">MA461A</strain>
    </source>
</reference>
<proteinExistence type="predicted"/>
<comment type="caution">
    <text evidence="1">The sequence shown here is derived from an EMBL/GenBank/DDBJ whole genome shotgun (WGS) entry which is preliminary data.</text>
</comment>
<dbReference type="EMBL" id="CAJVQC010174046">
    <property type="protein sequence ID" value="CAG8851068.1"/>
    <property type="molecule type" value="Genomic_DNA"/>
</dbReference>
<evidence type="ECO:0000313" key="2">
    <source>
        <dbReference type="Proteomes" id="UP000789920"/>
    </source>
</evidence>
<feature type="non-terminal residue" evidence="1">
    <location>
        <position position="45"/>
    </location>
</feature>
<evidence type="ECO:0000313" key="1">
    <source>
        <dbReference type="EMBL" id="CAG8851068.1"/>
    </source>
</evidence>
<protein>
    <submittedName>
        <fullName evidence="1">35125_t:CDS:1</fullName>
    </submittedName>
</protein>
<gene>
    <name evidence="1" type="ORF">RPERSI_LOCUS36390</name>
</gene>
<sequence length="45" mass="5299">MSFANDVQEFENLSFKIKIETIDGEDNYARLFFLNDQDKEVIVPD</sequence>
<keyword evidence="2" id="KW-1185">Reference proteome</keyword>